<evidence type="ECO:0000259" key="5">
    <source>
        <dbReference type="Pfam" id="PF00891"/>
    </source>
</evidence>
<dbReference type="InterPro" id="IPR036390">
    <property type="entry name" value="WH_DNA-bd_sf"/>
</dbReference>
<evidence type="ECO:0000259" key="6">
    <source>
        <dbReference type="Pfam" id="PF08100"/>
    </source>
</evidence>
<dbReference type="Gene3D" id="1.10.10.10">
    <property type="entry name" value="Winged helix-like DNA-binding domain superfamily/Winged helix DNA-binding domain"/>
    <property type="match status" value="1"/>
</dbReference>
<evidence type="ECO:0000256" key="1">
    <source>
        <dbReference type="ARBA" id="ARBA00022603"/>
    </source>
</evidence>
<dbReference type="Proteomes" id="UP000254866">
    <property type="component" value="Unassembled WGS sequence"/>
</dbReference>
<sequence>MAVVDLSFITSLKDRVKETYDEADEAGRRQLLDALRDLQYSVEPPEETMQRTIHQNLTIASVRAAYDLDVYKALTTTKETMSIQELTGRNGANPDLLGRLMRHQASLGMIEETGRDQFAANNITRNLSIPEIQSGIRLMNDAFGPVYQNLPAYLKKTKYRNPMDNPRTVFQFTRNTDLSLWDYLHARAADTSHFDNFMRAQRMSTDNCFSVLNLEAQSKGWPADRPVFVDVGGGMGQQCAAVRERFPHLAGRIILEDLPAVVSQAKVPAGVEVLPHDFWHPQPIKGARFYYLRAVLHDYNDVDSVKILKHIADAMEPHSVLLIDEMVLPNKGVDWYATQTDLLMMCAFGSAERTQDAWARLVEQAGLKVRSLRTYTHAMRLSVIEVVKRESLDSRI</sequence>
<dbReference type="SUPFAM" id="SSF46785">
    <property type="entry name" value="Winged helix' DNA-binding domain"/>
    <property type="match status" value="1"/>
</dbReference>
<organism evidence="7 8">
    <name type="scientific">Venustampulla echinocandica</name>
    <dbReference type="NCBI Taxonomy" id="2656787"/>
    <lineage>
        <taxon>Eukaryota</taxon>
        <taxon>Fungi</taxon>
        <taxon>Dikarya</taxon>
        <taxon>Ascomycota</taxon>
        <taxon>Pezizomycotina</taxon>
        <taxon>Leotiomycetes</taxon>
        <taxon>Helotiales</taxon>
        <taxon>Pleuroascaceae</taxon>
        <taxon>Venustampulla</taxon>
    </lineage>
</organism>
<dbReference type="PANTHER" id="PTHR43712">
    <property type="entry name" value="PUTATIVE (AFU_ORTHOLOGUE AFUA_4G14580)-RELATED"/>
    <property type="match status" value="1"/>
</dbReference>
<dbReference type="GeneID" id="43599963"/>
<dbReference type="EMBL" id="NPIC01000006">
    <property type="protein sequence ID" value="RDL35183.1"/>
    <property type="molecule type" value="Genomic_DNA"/>
</dbReference>
<evidence type="ECO:0000256" key="3">
    <source>
        <dbReference type="ARBA" id="ARBA00022691"/>
    </source>
</evidence>
<dbReference type="InterPro" id="IPR016461">
    <property type="entry name" value="COMT-like"/>
</dbReference>
<dbReference type="SUPFAM" id="SSF53335">
    <property type="entry name" value="S-adenosyl-L-methionine-dependent methyltransferases"/>
    <property type="match status" value="1"/>
</dbReference>
<dbReference type="RefSeq" id="XP_031868006.1">
    <property type="nucleotide sequence ID" value="XM_032015737.1"/>
</dbReference>
<gene>
    <name evidence="7" type="ORF">BP5553_07114</name>
</gene>
<comment type="caution">
    <text evidence="7">The sequence shown here is derived from an EMBL/GenBank/DDBJ whole genome shotgun (WGS) entry which is preliminary data.</text>
</comment>
<feature type="active site" description="Proton acceptor" evidence="4">
    <location>
        <position position="297"/>
    </location>
</feature>
<evidence type="ECO:0000256" key="2">
    <source>
        <dbReference type="ARBA" id="ARBA00022679"/>
    </source>
</evidence>
<keyword evidence="1" id="KW-0489">Methyltransferase</keyword>
<dbReference type="InterPro" id="IPR001077">
    <property type="entry name" value="COMT_C"/>
</dbReference>
<dbReference type="Pfam" id="PF00891">
    <property type="entry name" value="Methyltransf_2"/>
    <property type="match status" value="1"/>
</dbReference>
<keyword evidence="3" id="KW-0949">S-adenosyl-L-methionine</keyword>
<dbReference type="AlphaFoldDB" id="A0A370TIK9"/>
<dbReference type="Pfam" id="PF08100">
    <property type="entry name" value="Dimerisation"/>
    <property type="match status" value="1"/>
</dbReference>
<dbReference type="GO" id="GO:0008171">
    <property type="term" value="F:O-methyltransferase activity"/>
    <property type="evidence" value="ECO:0007669"/>
    <property type="project" value="InterPro"/>
</dbReference>
<dbReference type="Gene3D" id="3.40.50.150">
    <property type="entry name" value="Vaccinia Virus protein VP39"/>
    <property type="match status" value="1"/>
</dbReference>
<name>A0A370TIK9_9HELO</name>
<protein>
    <submittedName>
        <fullName evidence="7">Uncharacterized protein</fullName>
    </submittedName>
</protein>
<dbReference type="InterPro" id="IPR036388">
    <property type="entry name" value="WH-like_DNA-bd_sf"/>
</dbReference>
<keyword evidence="2" id="KW-0808">Transferase</keyword>
<feature type="domain" description="O-methyltransferase C-terminal" evidence="5">
    <location>
        <begin position="226"/>
        <end position="367"/>
    </location>
</feature>
<dbReference type="PANTHER" id="PTHR43712:SF1">
    <property type="entry name" value="HYPOTHETICAL O-METHYLTRANSFERASE (EUROFUNG)-RELATED"/>
    <property type="match status" value="1"/>
</dbReference>
<keyword evidence="8" id="KW-1185">Reference proteome</keyword>
<dbReference type="PROSITE" id="PS51683">
    <property type="entry name" value="SAM_OMT_II"/>
    <property type="match status" value="1"/>
</dbReference>
<feature type="domain" description="O-methyltransferase dimerisation" evidence="6">
    <location>
        <begin position="60"/>
        <end position="117"/>
    </location>
</feature>
<dbReference type="InterPro" id="IPR012967">
    <property type="entry name" value="COMT_dimerisation"/>
</dbReference>
<evidence type="ECO:0000256" key="4">
    <source>
        <dbReference type="PIRSR" id="PIRSR005739-1"/>
    </source>
</evidence>
<accession>A0A370TIK9</accession>
<reference evidence="7 8" key="1">
    <citation type="journal article" date="2018" name="IMA Fungus">
        <title>IMA Genome-F 9: Draft genome sequence of Annulohypoxylon stygium, Aspergillus mulundensis, Berkeleyomyces basicola (syn. Thielaviopsis basicola), Ceratocystis smalleyi, two Cercospora beticola strains, Coleophoma cylindrospora, Fusarium fracticaudum, Phialophora cf. hyalina, and Morchella septimelata.</title>
        <authorList>
            <person name="Wingfield B.D."/>
            <person name="Bills G.F."/>
            <person name="Dong Y."/>
            <person name="Huang W."/>
            <person name="Nel W.J."/>
            <person name="Swalarsk-Parry B.S."/>
            <person name="Vaghefi N."/>
            <person name="Wilken P.M."/>
            <person name="An Z."/>
            <person name="de Beer Z.W."/>
            <person name="De Vos L."/>
            <person name="Chen L."/>
            <person name="Duong T.A."/>
            <person name="Gao Y."/>
            <person name="Hammerbacher A."/>
            <person name="Kikkert J.R."/>
            <person name="Li Y."/>
            <person name="Li H."/>
            <person name="Li K."/>
            <person name="Li Q."/>
            <person name="Liu X."/>
            <person name="Ma X."/>
            <person name="Naidoo K."/>
            <person name="Pethybridge S.J."/>
            <person name="Sun J."/>
            <person name="Steenkamp E.T."/>
            <person name="van der Nest M.A."/>
            <person name="van Wyk S."/>
            <person name="Wingfield M.J."/>
            <person name="Xiong C."/>
            <person name="Yue Q."/>
            <person name="Zhang X."/>
        </authorList>
    </citation>
    <scope>NUCLEOTIDE SEQUENCE [LARGE SCALE GENOMIC DNA]</scope>
    <source>
        <strain evidence="7 8">BP 5553</strain>
    </source>
</reference>
<dbReference type="OrthoDB" id="3340390at2759"/>
<dbReference type="PIRSF" id="PIRSF005739">
    <property type="entry name" value="O-mtase"/>
    <property type="match status" value="1"/>
</dbReference>
<evidence type="ECO:0000313" key="8">
    <source>
        <dbReference type="Proteomes" id="UP000254866"/>
    </source>
</evidence>
<proteinExistence type="predicted"/>
<dbReference type="InterPro" id="IPR029063">
    <property type="entry name" value="SAM-dependent_MTases_sf"/>
</dbReference>
<evidence type="ECO:0000313" key="7">
    <source>
        <dbReference type="EMBL" id="RDL35183.1"/>
    </source>
</evidence>
<dbReference type="GO" id="GO:0032259">
    <property type="term" value="P:methylation"/>
    <property type="evidence" value="ECO:0007669"/>
    <property type="project" value="UniProtKB-KW"/>
</dbReference>